<dbReference type="SUPFAM" id="SSF52540">
    <property type="entry name" value="P-loop containing nucleoside triphosphate hydrolases"/>
    <property type="match status" value="1"/>
</dbReference>
<evidence type="ECO:0000256" key="8">
    <source>
        <dbReference type="ARBA" id="ARBA00023136"/>
    </source>
</evidence>
<evidence type="ECO:0000256" key="5">
    <source>
        <dbReference type="ARBA" id="ARBA00022741"/>
    </source>
</evidence>
<dbReference type="SMART" id="SM00382">
    <property type="entry name" value="AAA"/>
    <property type="match status" value="1"/>
</dbReference>
<dbReference type="Proteomes" id="UP000232609">
    <property type="component" value="Chromosome"/>
</dbReference>
<dbReference type="EMBL" id="CP021392">
    <property type="protein sequence ID" value="AUD81595.1"/>
    <property type="molecule type" value="Genomic_DNA"/>
</dbReference>
<dbReference type="PANTHER" id="PTHR43553:SF27">
    <property type="entry name" value="ENERGY-COUPLING FACTOR TRANSPORTER ATP-BINDING PROTEIN ECFA2"/>
    <property type="match status" value="1"/>
</dbReference>
<dbReference type="FunFam" id="3.40.50.300:FF:000224">
    <property type="entry name" value="Energy-coupling factor transporter ATP-binding protein EcfA"/>
    <property type="match status" value="1"/>
</dbReference>
<dbReference type="CDD" id="cd03225">
    <property type="entry name" value="ABC_cobalt_CbiO_domain1"/>
    <property type="match status" value="1"/>
</dbReference>
<dbReference type="PANTHER" id="PTHR43553">
    <property type="entry name" value="HEAVY METAL TRANSPORTER"/>
    <property type="match status" value="1"/>
</dbReference>
<dbReference type="AlphaFoldDB" id="A0AAN1IB78"/>
<keyword evidence="3" id="KW-0813">Transport</keyword>
<feature type="domain" description="ABC transporter" evidence="9">
    <location>
        <begin position="5"/>
        <end position="246"/>
    </location>
</feature>
<keyword evidence="5" id="KW-0547">Nucleotide-binding</keyword>
<dbReference type="InterPro" id="IPR027417">
    <property type="entry name" value="P-loop_NTPase"/>
</dbReference>
<name>A0AAN1IB78_BIFBR</name>
<dbReference type="GO" id="GO:0016887">
    <property type="term" value="F:ATP hydrolysis activity"/>
    <property type="evidence" value="ECO:0007669"/>
    <property type="project" value="InterPro"/>
</dbReference>
<dbReference type="InterPro" id="IPR015856">
    <property type="entry name" value="ABC_transpr_CbiO/EcfA_su"/>
</dbReference>
<keyword evidence="8" id="KW-0472">Membrane</keyword>
<sequence length="276" mass="30064">MSPIVEVKDFSFKYRDIKRRAVKHVDFQVEEGSFFTIIGANGAGKSTLCNALVGLIPHYFVGARAGHILIDGTDVADSTIAELSKTIGLVFQNPFNQLSYTAGTVAEELAYGLGNHGVPRAQMIDRVEAVAKLMRIDHILDKNPLELSGGQVQRVAFGSTFIMEPRILVLDECTTQLDPMGSEEIFDIVKQLNADGVTVIMVDHDMERVARYADTVMVLERGEVVALGSPMEVFSDPAIEEHGVEVPDYVKITRALGGPIAITEEPAICMAKEALS</sequence>
<evidence type="ECO:0000256" key="1">
    <source>
        <dbReference type="ARBA" id="ARBA00004202"/>
    </source>
</evidence>
<accession>A0AAN1IB78</accession>
<evidence type="ECO:0000313" key="11">
    <source>
        <dbReference type="Proteomes" id="UP000232609"/>
    </source>
</evidence>
<dbReference type="GO" id="GO:0005524">
    <property type="term" value="F:ATP binding"/>
    <property type="evidence" value="ECO:0007669"/>
    <property type="project" value="UniProtKB-KW"/>
</dbReference>
<dbReference type="Pfam" id="PF00005">
    <property type="entry name" value="ABC_tran"/>
    <property type="match status" value="1"/>
</dbReference>
<evidence type="ECO:0000256" key="7">
    <source>
        <dbReference type="ARBA" id="ARBA00022967"/>
    </source>
</evidence>
<evidence type="ECO:0000256" key="4">
    <source>
        <dbReference type="ARBA" id="ARBA00022475"/>
    </source>
</evidence>
<evidence type="ECO:0000256" key="3">
    <source>
        <dbReference type="ARBA" id="ARBA00022448"/>
    </source>
</evidence>
<gene>
    <name evidence="10" type="ORF">NRBB51_1511</name>
</gene>
<reference evidence="10 11" key="1">
    <citation type="submission" date="2017-05" db="EMBL/GenBank/DDBJ databases">
        <title>Comparative genomics and methylome analysis of the gut commensal Bifidobacterium breve.</title>
        <authorList>
            <person name="Bottacini F."/>
            <person name="Morrissey R."/>
            <person name="Roberts R.J."/>
            <person name="James K."/>
            <person name="van Breen J."/>
            <person name="Egan M."/>
            <person name="Lambert J."/>
            <person name="van Limpt K."/>
            <person name="Stanton C."/>
            <person name="Knol J."/>
            <person name="O' Connell Motherway M."/>
            <person name="van Sinderen D."/>
        </authorList>
    </citation>
    <scope>NUCLEOTIDE SEQUENCE [LARGE SCALE GENOMIC DNA]</scope>
    <source>
        <strain evidence="10 11">NRBB51</strain>
    </source>
</reference>
<protein>
    <submittedName>
        <fullName evidence="10">Cobalt transport ATP-binding protein cbiO</fullName>
    </submittedName>
</protein>
<dbReference type="GO" id="GO:0042626">
    <property type="term" value="F:ATPase-coupled transmembrane transporter activity"/>
    <property type="evidence" value="ECO:0007669"/>
    <property type="project" value="TreeGrafter"/>
</dbReference>
<evidence type="ECO:0000256" key="2">
    <source>
        <dbReference type="ARBA" id="ARBA00005417"/>
    </source>
</evidence>
<proteinExistence type="inferred from homology"/>
<dbReference type="InterPro" id="IPR003439">
    <property type="entry name" value="ABC_transporter-like_ATP-bd"/>
</dbReference>
<dbReference type="GO" id="GO:0043190">
    <property type="term" value="C:ATP-binding cassette (ABC) transporter complex"/>
    <property type="evidence" value="ECO:0007669"/>
    <property type="project" value="TreeGrafter"/>
</dbReference>
<dbReference type="RefSeq" id="WP_015439075.1">
    <property type="nucleotide sequence ID" value="NZ_CP021392.1"/>
</dbReference>
<organism evidence="10 11">
    <name type="scientific">Bifidobacterium breve</name>
    <dbReference type="NCBI Taxonomy" id="1685"/>
    <lineage>
        <taxon>Bacteria</taxon>
        <taxon>Bacillati</taxon>
        <taxon>Actinomycetota</taxon>
        <taxon>Actinomycetes</taxon>
        <taxon>Bifidobacteriales</taxon>
        <taxon>Bifidobacteriaceae</taxon>
        <taxon>Bifidobacterium</taxon>
    </lineage>
</organism>
<dbReference type="InterPro" id="IPR003593">
    <property type="entry name" value="AAA+_ATPase"/>
</dbReference>
<dbReference type="Gene3D" id="3.40.50.300">
    <property type="entry name" value="P-loop containing nucleotide triphosphate hydrolases"/>
    <property type="match status" value="1"/>
</dbReference>
<keyword evidence="4" id="KW-1003">Cell membrane</keyword>
<comment type="subcellular location">
    <subcellularLocation>
        <location evidence="1">Cell membrane</location>
        <topology evidence="1">Peripheral membrane protein</topology>
    </subcellularLocation>
</comment>
<evidence type="ECO:0000259" key="9">
    <source>
        <dbReference type="PROSITE" id="PS50893"/>
    </source>
</evidence>
<evidence type="ECO:0000256" key="6">
    <source>
        <dbReference type="ARBA" id="ARBA00022840"/>
    </source>
</evidence>
<keyword evidence="6 10" id="KW-0067">ATP-binding</keyword>
<evidence type="ECO:0000313" key="10">
    <source>
        <dbReference type="EMBL" id="AUD81595.1"/>
    </source>
</evidence>
<dbReference type="InterPro" id="IPR050095">
    <property type="entry name" value="ECF_ABC_transporter_ATP-bd"/>
</dbReference>
<dbReference type="PROSITE" id="PS50893">
    <property type="entry name" value="ABC_TRANSPORTER_2"/>
    <property type="match status" value="1"/>
</dbReference>
<comment type="similarity">
    <text evidence="2">Belongs to the ABC transporter superfamily.</text>
</comment>
<keyword evidence="7" id="KW-1278">Translocase</keyword>